<reference evidence="2 3" key="1">
    <citation type="journal article" date="2015" name="Stand. Genomic Sci.">
        <title>Genomic Encyclopedia of Bacterial and Archaeal Type Strains, Phase III: the genomes of soil and plant-associated and newly described type strains.</title>
        <authorList>
            <person name="Whitman W.B."/>
            <person name="Woyke T."/>
            <person name="Klenk H.P."/>
            <person name="Zhou Y."/>
            <person name="Lilburn T.G."/>
            <person name="Beck B.J."/>
            <person name="De Vos P."/>
            <person name="Vandamme P."/>
            <person name="Eisen J.A."/>
            <person name="Garrity G."/>
            <person name="Hugenholtz P."/>
            <person name="Kyrpides N.C."/>
        </authorList>
    </citation>
    <scope>NUCLEOTIDE SEQUENCE [LARGE SCALE GENOMIC DNA]</scope>
    <source>
        <strain evidence="2 3">CECT 8445</strain>
    </source>
</reference>
<protein>
    <submittedName>
        <fullName evidence="2">SnoaL-like protein</fullName>
    </submittedName>
</protein>
<organism evidence="2 3">
    <name type="scientific">Winogradskyella wandonensis</name>
    <dbReference type="NCBI Taxonomy" id="1442586"/>
    <lineage>
        <taxon>Bacteria</taxon>
        <taxon>Pseudomonadati</taxon>
        <taxon>Bacteroidota</taxon>
        <taxon>Flavobacteriia</taxon>
        <taxon>Flavobacteriales</taxon>
        <taxon>Flavobacteriaceae</taxon>
        <taxon>Winogradskyella</taxon>
    </lineage>
</organism>
<accession>A0A4R1KW23</accession>
<dbReference type="AlphaFoldDB" id="A0A4R1KW23"/>
<proteinExistence type="predicted"/>
<dbReference type="InterPro" id="IPR037401">
    <property type="entry name" value="SnoaL-like"/>
</dbReference>
<comment type="caution">
    <text evidence="2">The sequence shown here is derived from an EMBL/GenBank/DDBJ whole genome shotgun (WGS) entry which is preliminary data.</text>
</comment>
<evidence type="ECO:0000313" key="2">
    <source>
        <dbReference type="EMBL" id="TCK69354.1"/>
    </source>
</evidence>
<dbReference type="OrthoDB" id="1452256at2"/>
<dbReference type="Pfam" id="PF12680">
    <property type="entry name" value="SnoaL_2"/>
    <property type="match status" value="1"/>
</dbReference>
<dbReference type="Gene3D" id="3.10.450.50">
    <property type="match status" value="1"/>
</dbReference>
<feature type="domain" description="SnoaL-like" evidence="1">
    <location>
        <begin position="10"/>
        <end position="111"/>
    </location>
</feature>
<evidence type="ECO:0000313" key="3">
    <source>
        <dbReference type="Proteomes" id="UP000295714"/>
    </source>
</evidence>
<name>A0A4R1KW23_9FLAO</name>
<dbReference type="EMBL" id="SMGI01000001">
    <property type="protein sequence ID" value="TCK69354.1"/>
    <property type="molecule type" value="Genomic_DNA"/>
</dbReference>
<dbReference type="InterPro" id="IPR032710">
    <property type="entry name" value="NTF2-like_dom_sf"/>
</dbReference>
<evidence type="ECO:0000259" key="1">
    <source>
        <dbReference type="Pfam" id="PF12680"/>
    </source>
</evidence>
<sequence>MSSKELLQQFYNSDMANNNDLVKTFFHKDCELHWNSSSGFSLLRYNDVVVFFEGIRSSYESLRFEHTHLFESGNHVISRHHAYARTIEDSSEEVLLAHFIAIWEVKDNKLFRCYEISQLADEKTIGS</sequence>
<dbReference type="RefSeq" id="WP_132703910.1">
    <property type="nucleotide sequence ID" value="NZ_SMGI01000001.1"/>
</dbReference>
<dbReference type="SUPFAM" id="SSF54427">
    <property type="entry name" value="NTF2-like"/>
    <property type="match status" value="1"/>
</dbReference>
<keyword evidence="3" id="KW-1185">Reference proteome</keyword>
<gene>
    <name evidence="2" type="ORF">DFQ05_0875</name>
</gene>
<dbReference type="Proteomes" id="UP000295714">
    <property type="component" value="Unassembled WGS sequence"/>
</dbReference>